<dbReference type="GO" id="GO:0015074">
    <property type="term" value="P:DNA integration"/>
    <property type="evidence" value="ECO:0007669"/>
    <property type="project" value="InterPro"/>
</dbReference>
<name>A0A9Q5N6V2_SANBA</name>
<feature type="domain" description="Transposase Tc1-like" evidence="1">
    <location>
        <begin position="12"/>
        <end position="63"/>
    </location>
</feature>
<keyword evidence="3" id="KW-1185">Reference proteome</keyword>
<dbReference type="InterPro" id="IPR036397">
    <property type="entry name" value="RNaseH_sf"/>
</dbReference>
<dbReference type="AlphaFoldDB" id="A0A9Q5N6V2"/>
<dbReference type="InterPro" id="IPR052338">
    <property type="entry name" value="Transposase_5"/>
</dbReference>
<comment type="caution">
    <text evidence="2">The sequence shown here is derived from an EMBL/GenBank/DDBJ whole genome shotgun (WGS) entry which is preliminary data.</text>
</comment>
<reference evidence="2" key="1">
    <citation type="submission" date="2016-06" db="EMBL/GenBank/DDBJ databases">
        <title>Draft Genome sequence of the fungus Inonotus baumii.</title>
        <authorList>
            <person name="Zhu H."/>
            <person name="Lin W."/>
        </authorList>
    </citation>
    <scope>NUCLEOTIDE SEQUENCE</scope>
    <source>
        <strain evidence="2">821</strain>
    </source>
</reference>
<sequence length="167" mass="19020">MIARNEASNAVEVQKKGFKDVSPRTVQRALFQQGLVCRVRKRKPYLDKAKKEARRQWAMAHANWTVEDWKRVVFSDESKFQLFKSDGREYCYIVPGKAYDAKNTKKTVKHGGGHVMVWGCVTSKGMGEIHRIIGNMDASGYVEILDKSLPKSLRKHGLKSTGRYGMV</sequence>
<gene>
    <name evidence="2" type="ORF">A7U60_g3476</name>
</gene>
<dbReference type="EMBL" id="LNZH02000157">
    <property type="protein sequence ID" value="OCB89385.1"/>
    <property type="molecule type" value="Genomic_DNA"/>
</dbReference>
<dbReference type="Proteomes" id="UP000757232">
    <property type="component" value="Unassembled WGS sequence"/>
</dbReference>
<evidence type="ECO:0000313" key="2">
    <source>
        <dbReference type="EMBL" id="OCB89385.1"/>
    </source>
</evidence>
<organism evidence="2 3">
    <name type="scientific">Sanghuangporus baumii</name>
    <name type="common">Phellinus baumii</name>
    <dbReference type="NCBI Taxonomy" id="108892"/>
    <lineage>
        <taxon>Eukaryota</taxon>
        <taxon>Fungi</taxon>
        <taxon>Dikarya</taxon>
        <taxon>Basidiomycota</taxon>
        <taxon>Agaricomycotina</taxon>
        <taxon>Agaricomycetes</taxon>
        <taxon>Hymenochaetales</taxon>
        <taxon>Hymenochaetaceae</taxon>
        <taxon>Sanghuangporus</taxon>
    </lineage>
</organism>
<dbReference type="Pfam" id="PF01498">
    <property type="entry name" value="HTH_Tnp_Tc3_2"/>
    <property type="match status" value="1"/>
</dbReference>
<dbReference type="PANTHER" id="PTHR23022">
    <property type="entry name" value="TRANSPOSABLE ELEMENT-RELATED"/>
    <property type="match status" value="1"/>
</dbReference>
<evidence type="ECO:0000259" key="1">
    <source>
        <dbReference type="Pfam" id="PF01498"/>
    </source>
</evidence>
<evidence type="ECO:0000313" key="3">
    <source>
        <dbReference type="Proteomes" id="UP000757232"/>
    </source>
</evidence>
<dbReference type="InterPro" id="IPR002492">
    <property type="entry name" value="Transposase_Tc1-like"/>
</dbReference>
<accession>A0A9Q5N6V2</accession>
<dbReference type="GO" id="GO:0003677">
    <property type="term" value="F:DNA binding"/>
    <property type="evidence" value="ECO:0007669"/>
    <property type="project" value="InterPro"/>
</dbReference>
<dbReference type="GO" id="GO:0006313">
    <property type="term" value="P:DNA transposition"/>
    <property type="evidence" value="ECO:0007669"/>
    <property type="project" value="InterPro"/>
</dbReference>
<proteinExistence type="predicted"/>
<dbReference type="OrthoDB" id="3226274at2759"/>
<dbReference type="PANTHER" id="PTHR23022:SF135">
    <property type="entry name" value="SI:DKEY-77F5.3"/>
    <property type="match status" value="1"/>
</dbReference>
<protein>
    <submittedName>
        <fullName evidence="2">Transposable element Tcb2 transposase</fullName>
    </submittedName>
</protein>
<dbReference type="Gene3D" id="3.30.420.10">
    <property type="entry name" value="Ribonuclease H-like superfamily/Ribonuclease H"/>
    <property type="match status" value="1"/>
</dbReference>